<dbReference type="EMBL" id="VSSQ01087566">
    <property type="protein sequence ID" value="MPN34497.1"/>
    <property type="molecule type" value="Genomic_DNA"/>
</dbReference>
<organism evidence="1">
    <name type="scientific">bioreactor metagenome</name>
    <dbReference type="NCBI Taxonomy" id="1076179"/>
    <lineage>
        <taxon>unclassified sequences</taxon>
        <taxon>metagenomes</taxon>
        <taxon>ecological metagenomes</taxon>
    </lineage>
</organism>
<reference evidence="1" key="1">
    <citation type="submission" date="2019-08" db="EMBL/GenBank/DDBJ databases">
        <authorList>
            <person name="Kucharzyk K."/>
            <person name="Murdoch R.W."/>
            <person name="Higgins S."/>
            <person name="Loffler F."/>
        </authorList>
    </citation>
    <scope>NUCLEOTIDE SEQUENCE</scope>
</reference>
<proteinExistence type="predicted"/>
<dbReference type="AlphaFoldDB" id="A0A645H645"/>
<comment type="caution">
    <text evidence="1">The sequence shown here is derived from an EMBL/GenBank/DDBJ whole genome shotgun (WGS) entry which is preliminary data.</text>
</comment>
<evidence type="ECO:0000313" key="1">
    <source>
        <dbReference type="EMBL" id="MPN34497.1"/>
    </source>
</evidence>
<name>A0A645H645_9ZZZZ</name>
<gene>
    <name evidence="1" type="ORF">SDC9_181991</name>
</gene>
<protein>
    <submittedName>
        <fullName evidence="1">Uncharacterized protein</fullName>
    </submittedName>
</protein>
<accession>A0A645H645</accession>
<sequence length="77" mass="8507">MFADVDDRTRQAAFDHAGHGDQELVGEVGRLRRGVFVVFFRHGNPCMGNLKEPWERPRLCGPSCLAAIRPTVAKDGA</sequence>